<sequence>AVEGAEDDRAQGAADLAALGPQANDVVLLVAASGATPYALGAAETARAAGALTVAVVNNPGAPLAAACEIPIKELIKGNRLLFCEDSIVRGTQLKDTIERLFECGALEVHMRPACPPLIFGCPYLNFSRSRSELDLAGRMAILELEGQDDKNLDEYSDASSPKYHDMVEKIRKRLGLTSLKYQKLEDLVDVIGLPKEQLCTYCWDGCRGAKKSCREKKDQILKPEMAASSV</sequence>
<dbReference type="GO" id="GO:0097367">
    <property type="term" value="F:carbohydrate derivative binding"/>
    <property type="evidence" value="ECO:0007669"/>
    <property type="project" value="InterPro"/>
</dbReference>
<dbReference type="Gene3D" id="3.40.50.2020">
    <property type="match status" value="1"/>
</dbReference>
<keyword evidence="1 4" id="KW-0808">Transferase</keyword>
<dbReference type="InterPro" id="IPR000836">
    <property type="entry name" value="PRTase_dom"/>
</dbReference>
<feature type="domain" description="SIS" evidence="3">
    <location>
        <begin position="1"/>
        <end position="98"/>
    </location>
</feature>
<gene>
    <name evidence="4" type="primary">purF</name>
    <name evidence="4" type="ORF">LDC_1264</name>
</gene>
<reference evidence="4" key="2">
    <citation type="journal article" date="2011" name="Microb. Ecol.">
        <title>Taxonomic and Functional Metagenomic Profiling of the Microbial Community in the Anoxic Sediment of a Sub-saline Shallow Lake (Laguna de Carrizo, Central Spain).</title>
        <authorList>
            <person name="Ferrer M."/>
            <person name="Guazzaroni M.E."/>
            <person name="Richter M."/>
            <person name="Garcia-Salamanca A."/>
            <person name="Yarza P."/>
            <person name="Suarez-Suarez A."/>
            <person name="Solano J."/>
            <person name="Alcaide M."/>
            <person name="van Dillewijn P."/>
            <person name="Molina-Henares M.A."/>
            <person name="Lopez-Cortes N."/>
            <person name="Al-Ramahi Y."/>
            <person name="Guerrero C."/>
            <person name="Acosta A."/>
            <person name="de Eugenio L.I."/>
            <person name="Martinez V."/>
            <person name="Marques S."/>
            <person name="Rojo F."/>
            <person name="Santero E."/>
            <person name="Genilloud O."/>
            <person name="Perez-Perez J."/>
            <person name="Rossello-Mora R."/>
            <person name="Ramos J.L."/>
        </authorList>
    </citation>
    <scope>NUCLEOTIDE SEQUENCE</scope>
</reference>
<evidence type="ECO:0000313" key="4">
    <source>
        <dbReference type="EMBL" id="EFK96703.1"/>
    </source>
</evidence>
<evidence type="ECO:0000256" key="1">
    <source>
        <dbReference type="ARBA" id="ARBA00022679"/>
    </source>
</evidence>
<dbReference type="SUPFAM" id="SSF53271">
    <property type="entry name" value="PRTase-like"/>
    <property type="match status" value="1"/>
</dbReference>
<comment type="caution">
    <text evidence="4">The sequence shown here is derived from an EMBL/GenBank/DDBJ whole genome shotgun (WGS) entry which is preliminary data.</text>
</comment>
<proteinExistence type="predicted"/>
<dbReference type="InterPro" id="IPR029057">
    <property type="entry name" value="PRTase-like"/>
</dbReference>
<evidence type="ECO:0000259" key="3">
    <source>
        <dbReference type="PROSITE" id="PS51464"/>
    </source>
</evidence>
<dbReference type="GO" id="GO:1901135">
    <property type="term" value="P:carbohydrate derivative metabolic process"/>
    <property type="evidence" value="ECO:0007669"/>
    <property type="project" value="InterPro"/>
</dbReference>
<dbReference type="GO" id="GO:0004044">
    <property type="term" value="F:amidophosphoribosyltransferase activity"/>
    <property type="evidence" value="ECO:0007669"/>
    <property type="project" value="UniProtKB-EC"/>
</dbReference>
<feature type="non-terminal residue" evidence="4">
    <location>
        <position position="1"/>
    </location>
</feature>
<protein>
    <submittedName>
        <fullName evidence="4">Amidophosphoribosyltransferase</fullName>
        <ecNumber evidence="4">2.4.2.14</ecNumber>
    </submittedName>
</protein>
<keyword evidence="4" id="KW-0328">Glycosyltransferase</keyword>
<reference evidence="4" key="1">
    <citation type="submission" date="2010-07" db="EMBL/GenBank/DDBJ databases">
        <authorList>
            <consortium name="CONSOLIDER consortium CSD2007-00005"/>
            <person name="Guazzaroni M.-E."/>
            <person name="Richter M."/>
            <person name="Garcia-Salamanca A."/>
            <person name="Yarza P."/>
            <person name="Ferrer M."/>
        </authorList>
    </citation>
    <scope>NUCLEOTIDE SEQUENCE</scope>
</reference>
<keyword evidence="2" id="KW-0315">Glutamine amidotransferase</keyword>
<dbReference type="PANTHER" id="PTHR11907">
    <property type="entry name" value="AMIDOPHOSPHORIBOSYLTRANSFERASE"/>
    <property type="match status" value="1"/>
</dbReference>
<dbReference type="PROSITE" id="PS51464">
    <property type="entry name" value="SIS"/>
    <property type="match status" value="1"/>
</dbReference>
<evidence type="ECO:0000256" key="2">
    <source>
        <dbReference type="ARBA" id="ARBA00022962"/>
    </source>
</evidence>
<name>D9PIA8_9ZZZZ</name>
<dbReference type="EMBL" id="ADZX01000421">
    <property type="protein sequence ID" value="EFK96703.1"/>
    <property type="molecule type" value="Genomic_DNA"/>
</dbReference>
<dbReference type="AlphaFoldDB" id="D9PIA8"/>
<organism evidence="4">
    <name type="scientific">sediment metagenome</name>
    <dbReference type="NCBI Taxonomy" id="749907"/>
    <lineage>
        <taxon>unclassified sequences</taxon>
        <taxon>metagenomes</taxon>
        <taxon>ecological metagenomes</taxon>
    </lineage>
</organism>
<dbReference type="EC" id="2.4.2.14" evidence="4"/>
<dbReference type="InterPro" id="IPR001347">
    <property type="entry name" value="SIS_dom"/>
</dbReference>
<dbReference type="CDD" id="cd06223">
    <property type="entry name" value="PRTases_typeI"/>
    <property type="match status" value="1"/>
</dbReference>
<accession>D9PIA8</accession>